<reference evidence="11" key="1">
    <citation type="journal article" date="2019" name="Int. J. Syst. Evol. Microbiol.">
        <title>The Global Catalogue of Microorganisms (GCM) 10K type strain sequencing project: providing services to taxonomists for standard genome sequencing and annotation.</title>
        <authorList>
            <consortium name="The Broad Institute Genomics Platform"/>
            <consortium name="The Broad Institute Genome Sequencing Center for Infectious Disease"/>
            <person name="Wu L."/>
            <person name="Ma J."/>
        </authorList>
    </citation>
    <scope>NUCLEOTIDE SEQUENCE [LARGE SCALE GENOMIC DNA]</scope>
    <source>
        <strain evidence="11">CCUG 58938</strain>
    </source>
</reference>
<organism evidence="10 11">
    <name type="scientific">Ohtaekwangia kribbensis</name>
    <dbReference type="NCBI Taxonomy" id="688913"/>
    <lineage>
        <taxon>Bacteria</taxon>
        <taxon>Pseudomonadati</taxon>
        <taxon>Bacteroidota</taxon>
        <taxon>Cytophagia</taxon>
        <taxon>Cytophagales</taxon>
        <taxon>Fulvivirgaceae</taxon>
        <taxon>Ohtaekwangia</taxon>
    </lineage>
</organism>
<evidence type="ECO:0000256" key="2">
    <source>
        <dbReference type="ARBA" id="ARBA00006434"/>
    </source>
</evidence>
<feature type="transmembrane region" description="Helical" evidence="9">
    <location>
        <begin position="435"/>
        <end position="454"/>
    </location>
</feature>
<dbReference type="PANTHER" id="PTHR48086">
    <property type="entry name" value="SODIUM/PROLINE SYMPORTER-RELATED"/>
    <property type="match status" value="1"/>
</dbReference>
<dbReference type="Pfam" id="PF00474">
    <property type="entry name" value="SSF"/>
    <property type="match status" value="1"/>
</dbReference>
<dbReference type="InterPro" id="IPR001734">
    <property type="entry name" value="Na/solute_symporter"/>
</dbReference>
<feature type="transmembrane region" description="Helical" evidence="9">
    <location>
        <begin position="115"/>
        <end position="140"/>
    </location>
</feature>
<comment type="subcellular location">
    <subcellularLocation>
        <location evidence="1">Membrane</location>
        <topology evidence="1">Multi-pass membrane protein</topology>
    </subcellularLocation>
</comment>
<dbReference type="RefSeq" id="WP_377585613.1">
    <property type="nucleotide sequence ID" value="NZ_JBHTKA010000015.1"/>
</dbReference>
<feature type="transmembrane region" description="Helical" evidence="9">
    <location>
        <begin position="357"/>
        <end position="380"/>
    </location>
</feature>
<dbReference type="PROSITE" id="PS50283">
    <property type="entry name" value="NA_SOLUT_SYMP_3"/>
    <property type="match status" value="1"/>
</dbReference>
<evidence type="ECO:0000256" key="7">
    <source>
        <dbReference type="ARBA" id="ARBA00023136"/>
    </source>
</evidence>
<feature type="transmembrane region" description="Helical" evidence="9">
    <location>
        <begin position="6"/>
        <end position="24"/>
    </location>
</feature>
<feature type="transmembrane region" description="Helical" evidence="9">
    <location>
        <begin position="76"/>
        <end position="94"/>
    </location>
</feature>
<feature type="transmembrane region" description="Helical" evidence="9">
    <location>
        <begin position="223"/>
        <end position="244"/>
    </location>
</feature>
<dbReference type="Gene3D" id="1.20.1730.10">
    <property type="entry name" value="Sodium/glucose cotransporter"/>
    <property type="match status" value="1"/>
</dbReference>
<dbReference type="CDD" id="cd11474">
    <property type="entry name" value="SLC5sbd_CHT"/>
    <property type="match status" value="1"/>
</dbReference>
<evidence type="ECO:0000256" key="3">
    <source>
        <dbReference type="ARBA" id="ARBA00022448"/>
    </source>
</evidence>
<dbReference type="EMBL" id="JBHTKA010000015">
    <property type="protein sequence ID" value="MFD1003226.1"/>
    <property type="molecule type" value="Genomic_DNA"/>
</dbReference>
<keyword evidence="5 9" id="KW-0812">Transmembrane</keyword>
<keyword evidence="3" id="KW-0813">Transport</keyword>
<evidence type="ECO:0000256" key="9">
    <source>
        <dbReference type="SAM" id="Phobius"/>
    </source>
</evidence>
<comment type="caution">
    <text evidence="10">The sequence shown here is derived from an EMBL/GenBank/DDBJ whole genome shotgun (WGS) entry which is preliminary data.</text>
</comment>
<accession>A0ABW3KCP5</accession>
<evidence type="ECO:0000256" key="4">
    <source>
        <dbReference type="ARBA" id="ARBA00022475"/>
    </source>
</evidence>
<evidence type="ECO:0000313" key="10">
    <source>
        <dbReference type="EMBL" id="MFD1003226.1"/>
    </source>
</evidence>
<name>A0ABW3KCP5_9BACT</name>
<keyword evidence="4" id="KW-1003">Cell membrane</keyword>
<feature type="transmembrane region" description="Helical" evidence="9">
    <location>
        <begin position="146"/>
        <end position="164"/>
    </location>
</feature>
<dbReference type="InterPro" id="IPR038377">
    <property type="entry name" value="Na/Glc_symporter_sf"/>
</dbReference>
<protein>
    <submittedName>
        <fullName evidence="10">Sodium:solute symporter family protein</fullName>
    </submittedName>
</protein>
<feature type="transmembrane region" description="Helical" evidence="9">
    <location>
        <begin position="176"/>
        <end position="193"/>
    </location>
</feature>
<dbReference type="Proteomes" id="UP001597112">
    <property type="component" value="Unassembled WGS sequence"/>
</dbReference>
<feature type="transmembrane region" description="Helical" evidence="9">
    <location>
        <begin position="36"/>
        <end position="56"/>
    </location>
</feature>
<keyword evidence="7 9" id="KW-0472">Membrane</keyword>
<dbReference type="PANTHER" id="PTHR48086:SF7">
    <property type="entry name" value="SODIUM-SOLUTE SYMPORTER-RELATED"/>
    <property type="match status" value="1"/>
</dbReference>
<evidence type="ECO:0000256" key="5">
    <source>
        <dbReference type="ARBA" id="ARBA00022692"/>
    </source>
</evidence>
<feature type="transmembrane region" description="Helical" evidence="9">
    <location>
        <begin position="256"/>
        <end position="277"/>
    </location>
</feature>
<keyword evidence="11" id="KW-1185">Reference proteome</keyword>
<comment type="similarity">
    <text evidence="2 8">Belongs to the sodium:solute symporter (SSF) (TC 2.A.21) family.</text>
</comment>
<evidence type="ECO:0000256" key="8">
    <source>
        <dbReference type="RuleBase" id="RU362091"/>
    </source>
</evidence>
<evidence type="ECO:0000256" key="1">
    <source>
        <dbReference type="ARBA" id="ARBA00004141"/>
    </source>
</evidence>
<evidence type="ECO:0000256" key="6">
    <source>
        <dbReference type="ARBA" id="ARBA00022989"/>
    </source>
</evidence>
<dbReference type="InterPro" id="IPR018212">
    <property type="entry name" value="Na/solute_symporter_CS"/>
</dbReference>
<dbReference type="PROSITE" id="PS00457">
    <property type="entry name" value="NA_SOLUT_SYMP_2"/>
    <property type="match status" value="1"/>
</dbReference>
<keyword evidence="6 9" id="KW-1133">Transmembrane helix</keyword>
<dbReference type="InterPro" id="IPR050277">
    <property type="entry name" value="Sodium:Solute_Symporter"/>
</dbReference>
<proteinExistence type="inferred from homology"/>
<gene>
    <name evidence="10" type="ORF">ACFQ21_28125</name>
</gene>
<feature type="transmembrane region" description="Helical" evidence="9">
    <location>
        <begin position="386"/>
        <end position="404"/>
    </location>
</feature>
<evidence type="ECO:0000313" key="11">
    <source>
        <dbReference type="Proteomes" id="UP001597112"/>
    </source>
</evidence>
<feature type="transmembrane region" description="Helical" evidence="9">
    <location>
        <begin position="311"/>
        <end position="336"/>
    </location>
</feature>
<feature type="transmembrane region" description="Helical" evidence="9">
    <location>
        <begin position="411"/>
        <end position="429"/>
    </location>
</feature>
<sequence>MLLLSIILYLIVTVAIGFWASRRVKNSGDFMLAGRSLPIVLSSAALFATWFGSETVFGASAEFLEGGLYAVIEDPFGASLCLLIFGVFYARRLYNMNLLTLGDFFKVRYNKVTELTASLFLALPYLGYIAAQLVAMGLILNVVIHIPVWQGIVISSVIVTLYTYAGGMWAVSITDFVQSIIIIAGMVALAYILSEKAGGVSVVISEMPQEDLKFLPSFEFKEIAAYLAAWSVLGLGSVPSQDVFQRSMSSGSARTAVWSCYIAAGLYLTIAMLPLYISLCTKHLYPDQITGDTQLTLPNMVLQHTSLPVQILFFGSLLSAIMSTTSSAILAPAAIFSENLVRPLVKHRYTDKQFLMLTKICVVIFAILATIMACFRSNIYELVGESSILSLVSLFIPLTLGLYWKRSSSKGALLAMVAGMITWIIFEAIETSWPSLMPATVVSLLAMIAGSYAWPQEEEKAV</sequence>